<proteinExistence type="predicted"/>
<dbReference type="AlphaFoldDB" id="A0A8J8P0D8"/>
<evidence type="ECO:0000313" key="3">
    <source>
        <dbReference type="Proteomes" id="UP000785679"/>
    </source>
</evidence>
<feature type="compositionally biased region" description="Basic and acidic residues" evidence="1">
    <location>
        <begin position="16"/>
        <end position="25"/>
    </location>
</feature>
<name>A0A8J8P0D8_HALGN</name>
<comment type="caution">
    <text evidence="2">The sequence shown here is derived from an EMBL/GenBank/DDBJ whole genome shotgun (WGS) entry which is preliminary data.</text>
</comment>
<gene>
    <name evidence="2" type="ORF">FGO68_gene17191</name>
</gene>
<sequence length="432" mass="48613">MNEQSQQQQPAISEEDLGRGFEAKNWETVNVNSQESVPQLSHRINPGKTIEGFAPQTNESQFMTSTNTGGVGLAKNTSRTMFKSSHRFSVDFKNNNRFNSTFTSSLSGFISEKQSANTMRNSLIPISFPKDERFKQMKKAGESAPYYTIKDVFQRQDAQFKKGFGFGFTERRVFDKTKYAYIPPPDHYYNLKTFSEFYREGIPNKCTFGEPYEKMKKKVDIDNRRNLDFITIDTISPCNYNPKPEKVKRFAGAFTLKGRFKRAEEHQLEKRSGPGPQVYTIEDNIVKQTRYNNVLVGGHAPKDSLIIDKNPGPGTYDPPNTIANNSIKKSKYSKTSLLNKTGSFLSQSTSMISSPRECAFSVPLMGDPFNPVGFIKSPTSSYGRRDMALLQSLPGTLAGDSQEKQFINKFIPHTARTSTRASGLNGTQPVSQ</sequence>
<feature type="compositionally biased region" description="Polar residues" evidence="1">
    <location>
        <begin position="1"/>
        <end position="11"/>
    </location>
</feature>
<dbReference type="Pfam" id="PF07004">
    <property type="entry name" value="SHIPPO-rpt"/>
    <property type="match status" value="2"/>
</dbReference>
<dbReference type="InterPro" id="IPR010736">
    <property type="entry name" value="SHIPPO-rpt"/>
</dbReference>
<protein>
    <submittedName>
        <fullName evidence="2">Uncharacterized protein</fullName>
    </submittedName>
</protein>
<evidence type="ECO:0000256" key="1">
    <source>
        <dbReference type="SAM" id="MobiDB-lite"/>
    </source>
</evidence>
<dbReference type="OrthoDB" id="321854at2759"/>
<evidence type="ECO:0000313" key="2">
    <source>
        <dbReference type="EMBL" id="TNV83499.1"/>
    </source>
</evidence>
<reference evidence="2" key="1">
    <citation type="submission" date="2019-06" db="EMBL/GenBank/DDBJ databases">
        <authorList>
            <person name="Zheng W."/>
        </authorList>
    </citation>
    <scope>NUCLEOTIDE SEQUENCE</scope>
    <source>
        <strain evidence="2">QDHG01</strain>
    </source>
</reference>
<accession>A0A8J8P0D8</accession>
<keyword evidence="3" id="KW-1185">Reference proteome</keyword>
<feature type="region of interest" description="Disordered" evidence="1">
    <location>
        <begin position="1"/>
        <end position="25"/>
    </location>
</feature>
<dbReference type="EMBL" id="RRYP01003772">
    <property type="protein sequence ID" value="TNV83499.1"/>
    <property type="molecule type" value="Genomic_DNA"/>
</dbReference>
<organism evidence="2 3">
    <name type="scientific">Halteria grandinella</name>
    <dbReference type="NCBI Taxonomy" id="5974"/>
    <lineage>
        <taxon>Eukaryota</taxon>
        <taxon>Sar</taxon>
        <taxon>Alveolata</taxon>
        <taxon>Ciliophora</taxon>
        <taxon>Intramacronucleata</taxon>
        <taxon>Spirotrichea</taxon>
        <taxon>Stichotrichia</taxon>
        <taxon>Sporadotrichida</taxon>
        <taxon>Halteriidae</taxon>
        <taxon>Halteria</taxon>
    </lineage>
</organism>
<dbReference type="Proteomes" id="UP000785679">
    <property type="component" value="Unassembled WGS sequence"/>
</dbReference>